<feature type="compositionally biased region" description="Pro residues" evidence="2">
    <location>
        <begin position="168"/>
        <end position="178"/>
    </location>
</feature>
<evidence type="ECO:0000313" key="4">
    <source>
        <dbReference type="Proteomes" id="UP000515204"/>
    </source>
</evidence>
<feature type="region of interest" description="Disordered" evidence="2">
    <location>
        <begin position="203"/>
        <end position="225"/>
    </location>
</feature>
<feature type="compositionally biased region" description="Low complexity" evidence="2">
    <location>
        <begin position="490"/>
        <end position="513"/>
    </location>
</feature>
<sequence length="958" mass="105907">MCNVLNGDTMTCDYGVSKVLSKDSSVRVMHPKQQQSVHRQQQQQTARKVGVMGSRRIFPPSFKLKVLHSYRNDVDCRGNQRATARKFGIHRRQIQKWLQCEENLKNCAENGNARPASTTDSSASVSKSESATVTEGGGPAGPAAIPAAPALNLNVARLHGDELTPQQRSPPPASPPHLPRCDASPPTRLRTVPKNMLLQGVLGYSQYSPPSSSSSSSSDRKHHHREAENAMIVQEIHYVDTQVDQDRNYYGDGPTIDVETTSVHSCDRNEIAAHESIRSYYWSSTEHQCAAKDANEAIAHPQHHQQQRHHSPNHCAQTYGNVDLFNRHLHGLIGASLIKTEPASPDSTATSGPYEPAGSPGGQWAPQSPTVSHQVANNSSGSSLPAHFNSTAGPSHVHEHAHMLLVPSTPYSSHQHERESEETTGYAEERGEQKEYCGTVIKEEVDLPEDEVYDERLGNNASPYIDVTGDLSRDTLEDSENAPVEVDDCSASSPGDPGRSSSNSSDSEMGSLDGAPGNQSSPGNLTRRQQLRRSFPLSFKLDVLDAFHKDADVAGNQRATARKFDINRRQVQKWLLKETDLRDEIALRGDSRQRLAPAQELFVDSPIDLRTINYVSSDCSRPSSGAGLEAEYERSPPHHHYYEVDGIPCIRTLYFNAETTAPSVEVEPAGRCILPCCADKRTTTSTTSSSQDLSLRGSYTESPSGLYCYSPKDYAETYSLTEEQPPSSKRQAYSWNNAPSPKRFCSDDTASQKDPSQDRPLCLVKPKRAWLMASRMEAALARSTLSESDASQPSSSTSARDDGILFKPYLDNPVCRPASNDAVQRELSPKTRENIINNNKRSIDSGINDNDIIHYRRIYKTNKNRRLQLNVHLPTSLRPLTNPKADLDHISYGGMNFTRYPAHHETRNSCLFNCLRPYEAQTMGSPHLAINQNGFVITRHPHLIVSSEDSFAIESLCS</sequence>
<feature type="region of interest" description="Disordered" evidence="2">
    <location>
        <begin position="410"/>
        <end position="432"/>
    </location>
</feature>
<gene>
    <name evidence="5" type="primary">LOC106750437</name>
</gene>
<feature type="region of interest" description="Disordered" evidence="2">
    <location>
        <begin position="340"/>
        <end position="396"/>
    </location>
</feature>
<dbReference type="InterPro" id="IPR018586">
    <property type="entry name" value="Brinker_DNA-bd"/>
</dbReference>
<feature type="region of interest" description="Disordered" evidence="2">
    <location>
        <begin position="784"/>
        <end position="803"/>
    </location>
</feature>
<feature type="region of interest" description="Disordered" evidence="2">
    <location>
        <begin position="447"/>
        <end position="527"/>
    </location>
</feature>
<keyword evidence="4" id="KW-1185">Reference proteome</keyword>
<feature type="compositionally biased region" description="Basic and acidic residues" evidence="2">
    <location>
        <begin position="414"/>
        <end position="432"/>
    </location>
</feature>
<feature type="compositionally biased region" description="Polar residues" evidence="2">
    <location>
        <begin position="365"/>
        <end position="393"/>
    </location>
</feature>
<evidence type="ECO:0000256" key="1">
    <source>
        <dbReference type="ARBA" id="ARBA00023125"/>
    </source>
</evidence>
<proteinExistence type="predicted"/>
<dbReference type="GeneID" id="106750437"/>
<protein>
    <submittedName>
        <fullName evidence="5">Uncharacterized protein LOC106750437</fullName>
    </submittedName>
</protein>
<evidence type="ECO:0000313" key="5">
    <source>
        <dbReference type="RefSeq" id="XP_014486272.1"/>
    </source>
</evidence>
<feature type="compositionally biased region" description="Low complexity" evidence="2">
    <location>
        <begin position="786"/>
        <end position="798"/>
    </location>
</feature>
<feature type="region of interest" description="Disordered" evidence="2">
    <location>
        <begin position="681"/>
        <end position="702"/>
    </location>
</feature>
<feature type="region of interest" description="Disordered" evidence="2">
    <location>
        <begin position="110"/>
        <end position="146"/>
    </location>
</feature>
<dbReference type="Gene3D" id="1.10.10.60">
    <property type="entry name" value="Homeodomain-like"/>
    <property type="match status" value="2"/>
</dbReference>
<dbReference type="PANTHER" id="PTHR33215:SF13">
    <property type="entry name" value="PROTEIN DISTAL ANTENNA"/>
    <property type="match status" value="1"/>
</dbReference>
<dbReference type="Pfam" id="PF09607">
    <property type="entry name" value="BrkDBD"/>
    <property type="match status" value="2"/>
</dbReference>
<dbReference type="InterPro" id="IPR051839">
    <property type="entry name" value="RD_transcriptional_regulator"/>
</dbReference>
<evidence type="ECO:0000259" key="3">
    <source>
        <dbReference type="Pfam" id="PF09607"/>
    </source>
</evidence>
<feature type="domain" description="Brinker DNA-binding" evidence="3">
    <location>
        <begin position="53"/>
        <end position="107"/>
    </location>
</feature>
<dbReference type="OrthoDB" id="7764420at2759"/>
<reference evidence="5" key="1">
    <citation type="submission" date="2025-08" db="UniProtKB">
        <authorList>
            <consortium name="RefSeq"/>
        </authorList>
    </citation>
    <scope>IDENTIFICATION</scope>
</reference>
<feature type="region of interest" description="Disordered" evidence="2">
    <location>
        <begin position="162"/>
        <end position="189"/>
    </location>
</feature>
<feature type="compositionally biased region" description="Low complexity" evidence="2">
    <location>
        <begin position="208"/>
        <end position="217"/>
    </location>
</feature>
<feature type="compositionally biased region" description="Low complexity" evidence="2">
    <location>
        <begin position="116"/>
        <end position="134"/>
    </location>
</feature>
<dbReference type="AlphaFoldDB" id="A0A6P3Y8C5"/>
<feature type="compositionally biased region" description="Polar residues" evidence="2">
    <location>
        <begin position="517"/>
        <end position="527"/>
    </location>
</feature>
<evidence type="ECO:0000256" key="2">
    <source>
        <dbReference type="SAM" id="MobiDB-lite"/>
    </source>
</evidence>
<keyword evidence="1" id="KW-0238">DNA-binding</keyword>
<dbReference type="RefSeq" id="XP_014486272.1">
    <property type="nucleotide sequence ID" value="XM_014630786.1"/>
</dbReference>
<dbReference type="GO" id="GO:0003677">
    <property type="term" value="F:DNA binding"/>
    <property type="evidence" value="ECO:0007669"/>
    <property type="project" value="UniProtKB-KW"/>
</dbReference>
<organism evidence="4 5">
    <name type="scientific">Dinoponera quadriceps</name>
    <name type="common">South American ant</name>
    <dbReference type="NCBI Taxonomy" id="609295"/>
    <lineage>
        <taxon>Eukaryota</taxon>
        <taxon>Metazoa</taxon>
        <taxon>Ecdysozoa</taxon>
        <taxon>Arthropoda</taxon>
        <taxon>Hexapoda</taxon>
        <taxon>Insecta</taxon>
        <taxon>Pterygota</taxon>
        <taxon>Neoptera</taxon>
        <taxon>Endopterygota</taxon>
        <taxon>Hymenoptera</taxon>
        <taxon>Apocrita</taxon>
        <taxon>Aculeata</taxon>
        <taxon>Formicoidea</taxon>
        <taxon>Formicidae</taxon>
        <taxon>Ponerinae</taxon>
        <taxon>Ponerini</taxon>
        <taxon>Dinoponera</taxon>
    </lineage>
</organism>
<feature type="domain" description="Brinker DNA-binding" evidence="3">
    <location>
        <begin position="532"/>
        <end position="586"/>
    </location>
</feature>
<accession>A0A6P3Y8C5</accession>
<name>A0A6P3Y8C5_DINQU</name>
<dbReference type="Proteomes" id="UP000515204">
    <property type="component" value="Unplaced"/>
</dbReference>
<feature type="compositionally biased region" description="Acidic residues" evidence="2">
    <location>
        <begin position="477"/>
        <end position="488"/>
    </location>
</feature>
<dbReference type="PANTHER" id="PTHR33215">
    <property type="entry name" value="PROTEIN DISTAL ANTENNA"/>
    <property type="match status" value="1"/>
</dbReference>
<feature type="compositionally biased region" description="Polar residues" evidence="2">
    <location>
        <begin position="691"/>
        <end position="702"/>
    </location>
</feature>
<dbReference type="KEGG" id="dqu:106750437"/>